<evidence type="ECO:0000256" key="2">
    <source>
        <dbReference type="SAM" id="SignalP"/>
    </source>
</evidence>
<feature type="signal peptide" evidence="2">
    <location>
        <begin position="1"/>
        <end position="20"/>
    </location>
</feature>
<reference evidence="4" key="1">
    <citation type="submission" date="2022-01" db="EMBL/GenBank/DDBJ databases">
        <authorList>
            <person name="Jo J.-H."/>
            <person name="Im W.-T."/>
        </authorList>
    </citation>
    <scope>NUCLEOTIDE SEQUENCE</scope>
    <source>
        <strain evidence="4">NA20</strain>
    </source>
</reference>
<organism evidence="4 5">
    <name type="scientific">Terrimonas ginsenosidimutans</name>
    <dbReference type="NCBI Taxonomy" id="2908004"/>
    <lineage>
        <taxon>Bacteria</taxon>
        <taxon>Pseudomonadati</taxon>
        <taxon>Bacteroidota</taxon>
        <taxon>Chitinophagia</taxon>
        <taxon>Chitinophagales</taxon>
        <taxon>Chitinophagaceae</taxon>
        <taxon>Terrimonas</taxon>
    </lineage>
</organism>
<feature type="chain" id="PRO_5047174515" evidence="2">
    <location>
        <begin position="21"/>
        <end position="276"/>
    </location>
</feature>
<dbReference type="RefSeq" id="WP_237875579.1">
    <property type="nucleotide sequence ID" value="NZ_JAKLTR010000017.1"/>
</dbReference>
<dbReference type="PANTHER" id="PTHR43037:SF1">
    <property type="entry name" value="BLL1128 PROTEIN"/>
    <property type="match status" value="1"/>
</dbReference>
<evidence type="ECO:0000313" key="4">
    <source>
        <dbReference type="EMBL" id="MCG2617042.1"/>
    </source>
</evidence>
<comment type="caution">
    <text evidence="4">The sequence shown here is derived from an EMBL/GenBank/DDBJ whole genome shotgun (WGS) entry which is preliminary data.</text>
</comment>
<dbReference type="InterPro" id="IPR001375">
    <property type="entry name" value="Peptidase_S9_cat"/>
</dbReference>
<dbReference type="InterPro" id="IPR029058">
    <property type="entry name" value="AB_hydrolase_fold"/>
</dbReference>
<dbReference type="SUPFAM" id="SSF53474">
    <property type="entry name" value="alpha/beta-Hydrolases"/>
    <property type="match status" value="1"/>
</dbReference>
<dbReference type="EMBL" id="JAKLTR010000017">
    <property type="protein sequence ID" value="MCG2617042.1"/>
    <property type="molecule type" value="Genomic_DNA"/>
</dbReference>
<dbReference type="InterPro" id="IPR050955">
    <property type="entry name" value="Plant_Biomass_Hydrol_Est"/>
</dbReference>
<dbReference type="Pfam" id="PF00326">
    <property type="entry name" value="Peptidase_S9"/>
    <property type="match status" value="1"/>
</dbReference>
<keyword evidence="1 2" id="KW-0732">Signal</keyword>
<keyword evidence="5" id="KW-1185">Reference proteome</keyword>
<proteinExistence type="predicted"/>
<protein>
    <submittedName>
        <fullName evidence="4">Prolyl oligopeptidase family serine peptidase</fullName>
    </submittedName>
</protein>
<evidence type="ECO:0000313" key="5">
    <source>
        <dbReference type="Proteomes" id="UP001165367"/>
    </source>
</evidence>
<evidence type="ECO:0000256" key="1">
    <source>
        <dbReference type="ARBA" id="ARBA00022729"/>
    </source>
</evidence>
<gene>
    <name evidence="4" type="ORF">LZZ85_22290</name>
</gene>
<dbReference type="Proteomes" id="UP001165367">
    <property type="component" value="Unassembled WGS sequence"/>
</dbReference>
<dbReference type="Gene3D" id="3.40.50.1820">
    <property type="entry name" value="alpha/beta hydrolase"/>
    <property type="match status" value="1"/>
</dbReference>
<feature type="domain" description="Peptidase S9 prolyl oligopeptidase catalytic" evidence="3">
    <location>
        <begin position="149"/>
        <end position="209"/>
    </location>
</feature>
<evidence type="ECO:0000259" key="3">
    <source>
        <dbReference type="Pfam" id="PF00326"/>
    </source>
</evidence>
<name>A0ABS9KXS0_9BACT</name>
<sequence length="276" mass="30961">MWFRLTAIFLFCLMSSGAVGQVHTYDNAEVDSLTFQQTRKVLIDLSPAKYLKKTYKSGDVELPYRLLLPDDIKSGQKYPLVVTLHNSSRIGTDNENQLEPLARIWLRTEISSKYKCFVLAPHFSKRSSDYTPNGQGVLVSNPSADVPVLLKLIDSLEKEYPGIDKSRIYLVGYSMGGSTAQNLLNIAPAKFAAMVSIAGVPDMSNTGRISSKPIWLIHGKKDQENPYAGSQLLYRKLSGNKNLVFTTFSNLDHNSINIPFLLSEKIPQYLFAKYNR</sequence>
<accession>A0ABS9KXS0</accession>
<dbReference type="PANTHER" id="PTHR43037">
    <property type="entry name" value="UNNAMED PRODUCT-RELATED"/>
    <property type="match status" value="1"/>
</dbReference>